<sequence length="253" mass="27830">MPADAPKVLHGAASVRTQLEELDERRRRIAREVASVRAALASSEPRWDTGLRGSTHHAAERTPSNGQMAVALQPSAGARPGGGFPVLSPRDGLRDGLGTRSDGRRHSNGDTEHNHDTVGLQRQLEESRSAVSRLEEKVAQLRSSEVQLRIRLELVQGDLAIKNDEVRELTRLRSKAAIYEANDSQIRALLARQDALVSELDKMRRFHETYNELIQKVEAAAAAGKVCLVSAKGSAVLTMEELRREIIRSVALD</sequence>
<feature type="compositionally biased region" description="Basic and acidic residues" evidence="2">
    <location>
        <begin position="101"/>
        <end position="116"/>
    </location>
</feature>
<protein>
    <submittedName>
        <fullName evidence="3">Uncharacterized protein</fullName>
    </submittedName>
</protein>
<dbReference type="EMBL" id="JADGIZ020000125">
    <property type="protein sequence ID" value="KAL2911305.1"/>
    <property type="molecule type" value="Genomic_DNA"/>
</dbReference>
<proteinExistence type="predicted"/>
<feature type="coiled-coil region" evidence="1">
    <location>
        <begin position="12"/>
        <end position="39"/>
    </location>
</feature>
<gene>
    <name evidence="3" type="ORF">HK105_209238</name>
</gene>
<dbReference type="Proteomes" id="UP001527925">
    <property type="component" value="Unassembled WGS sequence"/>
</dbReference>
<keyword evidence="4" id="KW-1185">Reference proteome</keyword>
<accession>A0ABR4MVK4</accession>
<evidence type="ECO:0000313" key="3">
    <source>
        <dbReference type="EMBL" id="KAL2911305.1"/>
    </source>
</evidence>
<evidence type="ECO:0000256" key="1">
    <source>
        <dbReference type="SAM" id="Coils"/>
    </source>
</evidence>
<comment type="caution">
    <text evidence="3">The sequence shown here is derived from an EMBL/GenBank/DDBJ whole genome shotgun (WGS) entry which is preliminary data.</text>
</comment>
<keyword evidence="1" id="KW-0175">Coiled coil</keyword>
<feature type="region of interest" description="Disordered" evidence="2">
    <location>
        <begin position="39"/>
        <end position="123"/>
    </location>
</feature>
<name>A0ABR4MVK4_9FUNG</name>
<evidence type="ECO:0000313" key="4">
    <source>
        <dbReference type="Proteomes" id="UP001527925"/>
    </source>
</evidence>
<evidence type="ECO:0000256" key="2">
    <source>
        <dbReference type="SAM" id="MobiDB-lite"/>
    </source>
</evidence>
<reference evidence="3 4" key="1">
    <citation type="submission" date="2023-09" db="EMBL/GenBank/DDBJ databases">
        <title>Pangenome analysis of Batrachochytrium dendrobatidis and related Chytrids.</title>
        <authorList>
            <person name="Yacoub M.N."/>
            <person name="Stajich J.E."/>
            <person name="James T.Y."/>
        </authorList>
    </citation>
    <scope>NUCLEOTIDE SEQUENCE [LARGE SCALE GENOMIC DNA]</scope>
    <source>
        <strain evidence="3 4">JEL0888</strain>
    </source>
</reference>
<organism evidence="3 4">
    <name type="scientific">Polyrhizophydium stewartii</name>
    <dbReference type="NCBI Taxonomy" id="2732419"/>
    <lineage>
        <taxon>Eukaryota</taxon>
        <taxon>Fungi</taxon>
        <taxon>Fungi incertae sedis</taxon>
        <taxon>Chytridiomycota</taxon>
        <taxon>Chytridiomycota incertae sedis</taxon>
        <taxon>Chytridiomycetes</taxon>
        <taxon>Rhizophydiales</taxon>
        <taxon>Rhizophydiales incertae sedis</taxon>
        <taxon>Polyrhizophydium</taxon>
    </lineage>
</organism>